<reference evidence="3" key="2">
    <citation type="submission" date="2015-04" db="EMBL/GenBank/DDBJ databases">
        <title>Complete genome sequence of Salinicoccus halodurans strain H3B36, isolated from the Qaidam basin of China.</title>
        <authorList>
            <person name="Ma Y."/>
            <person name="Jiang K."/>
            <person name="Xue Y."/>
        </authorList>
    </citation>
    <scope>NUCLEOTIDE SEQUENCE [LARGE SCALE GENOMIC DNA]</scope>
    <source>
        <strain evidence="3">H3B36</strain>
    </source>
</reference>
<gene>
    <name evidence="1" type="ORF">AAT16_08040</name>
    <name evidence="2" type="ORF">SAMN05216235_0856</name>
</gene>
<sequence length="152" mass="17947">MYCKIFKKSNEIFLIDYFPHQISYSEFIKDYIKQKYMQLIVTSAKMVKILQTVHESKGIISFIKLSEDLYDGGKEQVQINNKVEQINEKMRDNEIIEISNLIYHSDEDSIDIQSIKCKYENVYFEVLANGIIKFNQAEDKVIIKKVIEFSLL</sequence>
<dbReference type="EMBL" id="CP011366">
    <property type="protein sequence ID" value="AKG74187.1"/>
    <property type="molecule type" value="Genomic_DNA"/>
</dbReference>
<proteinExistence type="predicted"/>
<dbReference type="AlphaFoldDB" id="A0A0F7HLK3"/>
<dbReference type="RefSeq" id="WP_046790371.1">
    <property type="nucleotide sequence ID" value="NZ_CP011366.1"/>
</dbReference>
<evidence type="ECO:0000313" key="1">
    <source>
        <dbReference type="EMBL" id="AKG74187.1"/>
    </source>
</evidence>
<dbReference type="KEGG" id="shv:AAT16_08040"/>
<reference evidence="2 4" key="3">
    <citation type="submission" date="2016-10" db="EMBL/GenBank/DDBJ databases">
        <authorList>
            <person name="Varghese N."/>
            <person name="Submissions S."/>
        </authorList>
    </citation>
    <scope>NUCLEOTIDE SEQUENCE [LARGE SCALE GENOMIC DNA]</scope>
    <source>
        <strain evidence="2 4">CGMCC 1.6501</strain>
    </source>
</reference>
<evidence type="ECO:0000313" key="3">
    <source>
        <dbReference type="Proteomes" id="UP000034029"/>
    </source>
</evidence>
<keyword evidence="3" id="KW-1185">Reference proteome</keyword>
<reference evidence="1 3" key="1">
    <citation type="journal article" date="2015" name="Int. J. Syst. Evol. Microbiol.">
        <title>Complete genome sequence of Salinicoccus halodurans H3B36, isolated from the Qaidam Basin in China.</title>
        <authorList>
            <person name="Jiang K."/>
            <person name="Xue Y."/>
            <person name="Ma Y."/>
        </authorList>
    </citation>
    <scope>NUCLEOTIDE SEQUENCE [LARGE SCALE GENOMIC DNA]</scope>
    <source>
        <strain evidence="1 3">H3B36</strain>
    </source>
</reference>
<dbReference type="Proteomes" id="UP000183090">
    <property type="component" value="Unassembled WGS sequence"/>
</dbReference>
<organism evidence="2 4">
    <name type="scientific">Salinicoccus halodurans</name>
    <dbReference type="NCBI Taxonomy" id="407035"/>
    <lineage>
        <taxon>Bacteria</taxon>
        <taxon>Bacillati</taxon>
        <taxon>Bacillota</taxon>
        <taxon>Bacilli</taxon>
        <taxon>Bacillales</taxon>
        <taxon>Staphylococcaceae</taxon>
        <taxon>Salinicoccus</taxon>
    </lineage>
</organism>
<protein>
    <submittedName>
        <fullName evidence="2">Uncharacterized protein</fullName>
    </submittedName>
</protein>
<evidence type="ECO:0000313" key="2">
    <source>
        <dbReference type="EMBL" id="SFK61749.1"/>
    </source>
</evidence>
<evidence type="ECO:0000313" key="4">
    <source>
        <dbReference type="Proteomes" id="UP000183090"/>
    </source>
</evidence>
<name>A0A0F7HLK3_9STAP</name>
<dbReference type="EMBL" id="FOTB01000001">
    <property type="protein sequence ID" value="SFK61749.1"/>
    <property type="molecule type" value="Genomic_DNA"/>
</dbReference>
<accession>A0A0F7HLK3</accession>
<dbReference type="Proteomes" id="UP000034029">
    <property type="component" value="Chromosome"/>
</dbReference>